<dbReference type="GO" id="GO:0009425">
    <property type="term" value="C:bacterial-type flagellum basal body"/>
    <property type="evidence" value="ECO:0007669"/>
    <property type="project" value="InterPro"/>
</dbReference>
<evidence type="ECO:0000256" key="4">
    <source>
        <dbReference type="ARBA" id="ARBA00022475"/>
    </source>
</evidence>
<keyword evidence="10" id="KW-0997">Cell inner membrane</keyword>
<proteinExistence type="inferred from homology"/>
<gene>
    <name evidence="11" type="ORF">DEH84_05645</name>
</gene>
<evidence type="ECO:0000256" key="10">
    <source>
        <dbReference type="RuleBase" id="RU364125"/>
    </source>
</evidence>
<comment type="subcellular location">
    <subcellularLocation>
        <location evidence="10">Cell inner membrane</location>
    </subcellularLocation>
    <subcellularLocation>
        <location evidence="2">Cell membrane</location>
        <topology evidence="2">Single-pass membrane protein</topology>
    </subcellularLocation>
</comment>
<evidence type="ECO:0000256" key="7">
    <source>
        <dbReference type="ARBA" id="ARBA00022779"/>
    </source>
</evidence>
<dbReference type="KEGG" id="aon:DEH84_05645"/>
<evidence type="ECO:0000256" key="3">
    <source>
        <dbReference type="ARBA" id="ARBA00008281"/>
    </source>
</evidence>
<feature type="transmembrane region" description="Helical" evidence="10">
    <location>
        <begin position="18"/>
        <end position="38"/>
    </location>
</feature>
<dbReference type="AlphaFoldDB" id="A0A2U8FPT6"/>
<evidence type="ECO:0000256" key="8">
    <source>
        <dbReference type="ARBA" id="ARBA00022989"/>
    </source>
</evidence>
<dbReference type="GO" id="GO:0005886">
    <property type="term" value="C:plasma membrane"/>
    <property type="evidence" value="ECO:0007669"/>
    <property type="project" value="UniProtKB-SubCell"/>
</dbReference>
<comment type="function">
    <text evidence="1 10">Controls the rotational direction of flagella during chemotaxis.</text>
</comment>
<organism evidence="11 12">
    <name type="scientific">Aquabacterium olei</name>
    <dbReference type="NCBI Taxonomy" id="1296669"/>
    <lineage>
        <taxon>Bacteria</taxon>
        <taxon>Pseudomonadati</taxon>
        <taxon>Pseudomonadota</taxon>
        <taxon>Betaproteobacteria</taxon>
        <taxon>Burkholderiales</taxon>
        <taxon>Aquabacterium</taxon>
    </lineage>
</organism>
<evidence type="ECO:0000256" key="5">
    <source>
        <dbReference type="ARBA" id="ARBA00022500"/>
    </source>
</evidence>
<sequence length="151" mass="16643">MPTDRPATTPPRRDRQDWLVGLGIGLATLGLGLGVWFYTQKPAEDPARPRPAWVDLGRMTPQLADGSFVRVEVSLQVSDKDAQAVLAPLTPAFKSMVTQLGAELSAEDVVGPDGMREMSREIRRSVNDHLARQHINARVQRVAFSDYVLVP</sequence>
<keyword evidence="4" id="KW-1003">Cell membrane</keyword>
<dbReference type="Pfam" id="PF03748">
    <property type="entry name" value="FliL"/>
    <property type="match status" value="1"/>
</dbReference>
<keyword evidence="5 10" id="KW-0145">Chemotaxis</keyword>
<evidence type="ECO:0000256" key="2">
    <source>
        <dbReference type="ARBA" id="ARBA00004162"/>
    </source>
</evidence>
<accession>A0A2U8FPT6</accession>
<comment type="similarity">
    <text evidence="3 10">Belongs to the FliL family.</text>
</comment>
<dbReference type="GO" id="GO:0006935">
    <property type="term" value="P:chemotaxis"/>
    <property type="evidence" value="ECO:0007669"/>
    <property type="project" value="UniProtKB-KW"/>
</dbReference>
<evidence type="ECO:0000256" key="1">
    <source>
        <dbReference type="ARBA" id="ARBA00002254"/>
    </source>
</evidence>
<keyword evidence="7 10" id="KW-0283">Flagellar rotation</keyword>
<evidence type="ECO:0000313" key="11">
    <source>
        <dbReference type="EMBL" id="AWI52967.1"/>
    </source>
</evidence>
<keyword evidence="8 10" id="KW-1133">Transmembrane helix</keyword>
<dbReference type="OrthoDB" id="5297029at2"/>
<name>A0A2U8FPT6_9BURK</name>
<evidence type="ECO:0000313" key="12">
    <source>
        <dbReference type="Proteomes" id="UP000244892"/>
    </source>
</evidence>
<protein>
    <recommendedName>
        <fullName evidence="10">Flagellar protein FliL</fullName>
    </recommendedName>
</protein>
<keyword evidence="9 10" id="KW-0472">Membrane</keyword>
<dbReference type="EMBL" id="CP029210">
    <property type="protein sequence ID" value="AWI52967.1"/>
    <property type="molecule type" value="Genomic_DNA"/>
</dbReference>
<dbReference type="InterPro" id="IPR005503">
    <property type="entry name" value="FliL"/>
</dbReference>
<reference evidence="11 12" key="1">
    <citation type="submission" date="2018-05" db="EMBL/GenBank/DDBJ databases">
        <title>complete genome sequence of Aquabacterium olei NBRC 110486.</title>
        <authorList>
            <person name="Tang B."/>
            <person name="Chang J."/>
            <person name="Zhang L."/>
            <person name="Yang H."/>
        </authorList>
    </citation>
    <scope>NUCLEOTIDE SEQUENCE [LARGE SCALE GENOMIC DNA]</scope>
    <source>
        <strain evidence="11 12">NBRC 110486</strain>
    </source>
</reference>
<keyword evidence="6 10" id="KW-0812">Transmembrane</keyword>
<dbReference type="GO" id="GO:0071973">
    <property type="term" value="P:bacterial-type flagellum-dependent cell motility"/>
    <property type="evidence" value="ECO:0007669"/>
    <property type="project" value="InterPro"/>
</dbReference>
<evidence type="ECO:0000256" key="6">
    <source>
        <dbReference type="ARBA" id="ARBA00022692"/>
    </source>
</evidence>
<keyword evidence="12" id="KW-1185">Reference proteome</keyword>
<evidence type="ECO:0000256" key="9">
    <source>
        <dbReference type="ARBA" id="ARBA00023136"/>
    </source>
</evidence>
<dbReference type="Proteomes" id="UP000244892">
    <property type="component" value="Chromosome"/>
</dbReference>
<dbReference type="RefSeq" id="WP_109035548.1">
    <property type="nucleotide sequence ID" value="NZ_CP029210.1"/>
</dbReference>